<organism evidence="2 3">
    <name type="scientific">Dyella mobilis</name>
    <dbReference type="NCBI Taxonomy" id="1849582"/>
    <lineage>
        <taxon>Bacteria</taxon>
        <taxon>Pseudomonadati</taxon>
        <taxon>Pseudomonadota</taxon>
        <taxon>Gammaproteobacteria</taxon>
        <taxon>Lysobacterales</taxon>
        <taxon>Rhodanobacteraceae</taxon>
        <taxon>Dyella</taxon>
    </lineage>
</organism>
<evidence type="ECO:0000256" key="1">
    <source>
        <dbReference type="ARBA" id="ARBA00022723"/>
    </source>
</evidence>
<dbReference type="InterPro" id="IPR040442">
    <property type="entry name" value="Pyrv_kinase-like_dom_sf"/>
</dbReference>
<keyword evidence="3" id="KW-1185">Reference proteome</keyword>
<dbReference type="PANTHER" id="PTHR42905:SF16">
    <property type="entry name" value="CARBOXYPHOSPHONOENOLPYRUVATE PHOSPHONOMUTASE-LIKE PROTEIN (AFU_ORTHOLOGUE AFUA_5G07230)"/>
    <property type="match status" value="1"/>
</dbReference>
<dbReference type="CDD" id="cd00377">
    <property type="entry name" value="ICL_PEPM"/>
    <property type="match status" value="1"/>
</dbReference>
<gene>
    <name evidence="2" type="ORF">ISS99_10365</name>
</gene>
<dbReference type="InterPro" id="IPR015813">
    <property type="entry name" value="Pyrv/PenolPyrv_kinase-like_dom"/>
</dbReference>
<name>A0ABS2KFK1_9GAMM</name>
<dbReference type="Proteomes" id="UP001430193">
    <property type="component" value="Unassembled WGS sequence"/>
</dbReference>
<keyword evidence="1" id="KW-0479">Metal-binding</keyword>
<protein>
    <submittedName>
        <fullName evidence="2">Isocitrate lyase/phosphoenolpyruvate mutase family protein</fullName>
    </submittedName>
</protein>
<dbReference type="InterPro" id="IPR039556">
    <property type="entry name" value="ICL/PEPM"/>
</dbReference>
<dbReference type="Pfam" id="PF13714">
    <property type="entry name" value="PEP_mutase"/>
    <property type="match status" value="1"/>
</dbReference>
<dbReference type="PANTHER" id="PTHR42905">
    <property type="entry name" value="PHOSPHOENOLPYRUVATE CARBOXYLASE"/>
    <property type="match status" value="1"/>
</dbReference>
<dbReference type="GO" id="GO:0016829">
    <property type="term" value="F:lyase activity"/>
    <property type="evidence" value="ECO:0007669"/>
    <property type="project" value="UniProtKB-KW"/>
</dbReference>
<dbReference type="Gene3D" id="3.20.20.60">
    <property type="entry name" value="Phosphoenolpyruvate-binding domains"/>
    <property type="match status" value="1"/>
</dbReference>
<accession>A0ABS2KFK1</accession>
<reference evidence="2" key="1">
    <citation type="submission" date="2020-10" db="EMBL/GenBank/DDBJ databases">
        <title>Phylogeny of dyella-like bacteria.</title>
        <authorList>
            <person name="Fu J."/>
        </authorList>
    </citation>
    <scope>NUCLEOTIDE SEQUENCE</scope>
    <source>
        <strain evidence="2">DHON07</strain>
    </source>
</reference>
<dbReference type="RefSeq" id="WP_204631526.1">
    <property type="nucleotide sequence ID" value="NZ_BSOC01000003.1"/>
</dbReference>
<sequence length="250" mass="26184">MSQHAKAETFRSLHAQANPLFLFNSWDAGSTQAVAKAGAAAIATSSWAIAASHGLGDGENMPLATVLATIRQIADVTTLPITVDLESGYGEDVSAVEESVRLSIEAGAIGCNLEDSRPSDGRVRSPTEAAQRLAAARRAADAHCPGYFINARTDVFFQNAGTEAEMVAEVIERAALYAKAGADGLFVPGLTKLALIREIAAASPLPLNIMRVNEELAVTDLAAAGVKRISHGPYPYLLAMAALERAAANR</sequence>
<evidence type="ECO:0000313" key="3">
    <source>
        <dbReference type="Proteomes" id="UP001430193"/>
    </source>
</evidence>
<comment type="caution">
    <text evidence="2">The sequence shown here is derived from an EMBL/GenBank/DDBJ whole genome shotgun (WGS) entry which is preliminary data.</text>
</comment>
<evidence type="ECO:0000313" key="2">
    <source>
        <dbReference type="EMBL" id="MBM7129932.1"/>
    </source>
</evidence>
<dbReference type="EMBL" id="JADIKF010000038">
    <property type="protein sequence ID" value="MBM7129932.1"/>
    <property type="molecule type" value="Genomic_DNA"/>
</dbReference>
<dbReference type="SUPFAM" id="SSF51621">
    <property type="entry name" value="Phosphoenolpyruvate/pyruvate domain"/>
    <property type="match status" value="1"/>
</dbReference>
<proteinExistence type="predicted"/>
<keyword evidence="2" id="KW-0456">Lyase</keyword>